<comment type="caution">
    <text evidence="2">The sequence shown here is derived from an EMBL/GenBank/DDBJ whole genome shotgun (WGS) entry which is preliminary data.</text>
</comment>
<reference evidence="2 3" key="1">
    <citation type="journal article" date="2024" name="Science">
        <title>Giant polyketide synthase enzymes in the biosynthesis of giant marine polyether toxins.</title>
        <authorList>
            <person name="Fallon T.R."/>
            <person name="Shende V.V."/>
            <person name="Wierzbicki I.H."/>
            <person name="Pendleton A.L."/>
            <person name="Watervoot N.F."/>
            <person name="Auber R.P."/>
            <person name="Gonzalez D.J."/>
            <person name="Wisecaver J.H."/>
            <person name="Moore B.S."/>
        </authorList>
    </citation>
    <scope>NUCLEOTIDE SEQUENCE [LARGE SCALE GENOMIC DNA]</scope>
    <source>
        <strain evidence="2 3">12B1</strain>
    </source>
</reference>
<accession>A0AB34JGB2</accession>
<name>A0AB34JGB2_PRYPA</name>
<gene>
    <name evidence="2" type="ORF">AB1Y20_022442</name>
</gene>
<organism evidence="2 3">
    <name type="scientific">Prymnesium parvum</name>
    <name type="common">Toxic golden alga</name>
    <dbReference type="NCBI Taxonomy" id="97485"/>
    <lineage>
        <taxon>Eukaryota</taxon>
        <taxon>Haptista</taxon>
        <taxon>Haptophyta</taxon>
        <taxon>Prymnesiophyceae</taxon>
        <taxon>Prymnesiales</taxon>
        <taxon>Prymnesiaceae</taxon>
        <taxon>Prymnesium</taxon>
    </lineage>
</organism>
<keyword evidence="1" id="KW-0732">Signal</keyword>
<sequence length="129" mass="13801">MSRLSLLLALALTASSAFVLPGVPRAFAPTVSPVLMAVEDVATNCLEEGCPIDLVEELIAELKQEGGAQQESLVKQLTALLKNPEKNKNEIEKMVGAAARTFSRVEGYKFPGEPLGYSLKPTQDNSLDA</sequence>
<dbReference type="AlphaFoldDB" id="A0AB34JGB2"/>
<proteinExistence type="predicted"/>
<feature type="chain" id="PRO_5044207199" evidence="1">
    <location>
        <begin position="18"/>
        <end position="129"/>
    </location>
</feature>
<evidence type="ECO:0000313" key="2">
    <source>
        <dbReference type="EMBL" id="KAL1520881.1"/>
    </source>
</evidence>
<keyword evidence="3" id="KW-1185">Reference proteome</keyword>
<feature type="signal peptide" evidence="1">
    <location>
        <begin position="1"/>
        <end position="17"/>
    </location>
</feature>
<dbReference type="EMBL" id="JBGBPQ010000008">
    <property type="protein sequence ID" value="KAL1520881.1"/>
    <property type="molecule type" value="Genomic_DNA"/>
</dbReference>
<protein>
    <submittedName>
        <fullName evidence="2">Uncharacterized protein</fullName>
    </submittedName>
</protein>
<evidence type="ECO:0000256" key="1">
    <source>
        <dbReference type="SAM" id="SignalP"/>
    </source>
</evidence>
<dbReference type="Proteomes" id="UP001515480">
    <property type="component" value="Unassembled WGS sequence"/>
</dbReference>
<evidence type="ECO:0000313" key="3">
    <source>
        <dbReference type="Proteomes" id="UP001515480"/>
    </source>
</evidence>